<keyword evidence="3" id="KW-1185">Reference proteome</keyword>
<feature type="region of interest" description="Disordered" evidence="1">
    <location>
        <begin position="459"/>
        <end position="558"/>
    </location>
</feature>
<feature type="region of interest" description="Disordered" evidence="1">
    <location>
        <begin position="142"/>
        <end position="166"/>
    </location>
</feature>
<proteinExistence type="predicted"/>
<reference evidence="2 3" key="1">
    <citation type="submission" date="2019-04" db="EMBL/GenBank/DDBJ databases">
        <title>Comparative genomics and transcriptomics to analyze fruiting body development in filamentous ascomycetes.</title>
        <authorList>
            <consortium name="DOE Joint Genome Institute"/>
            <person name="Lutkenhaus R."/>
            <person name="Traeger S."/>
            <person name="Breuer J."/>
            <person name="Kuo A."/>
            <person name="Lipzen A."/>
            <person name="Pangilinan J."/>
            <person name="Dilworth D."/>
            <person name="Sandor L."/>
            <person name="Poggeler S."/>
            <person name="Barry K."/>
            <person name="Grigoriev I.V."/>
            <person name="Nowrousian M."/>
        </authorList>
    </citation>
    <scope>NUCLEOTIDE SEQUENCE [LARGE SCALE GENOMIC DNA]</scope>
    <source>
        <strain evidence="2 3">CBS 389.68</strain>
    </source>
</reference>
<dbReference type="AlphaFoldDB" id="A0A4S2MQK9"/>
<feature type="compositionally biased region" description="Polar residues" evidence="1">
    <location>
        <begin position="416"/>
        <end position="425"/>
    </location>
</feature>
<organism evidence="2 3">
    <name type="scientific">Ascodesmis nigricans</name>
    <dbReference type="NCBI Taxonomy" id="341454"/>
    <lineage>
        <taxon>Eukaryota</taxon>
        <taxon>Fungi</taxon>
        <taxon>Dikarya</taxon>
        <taxon>Ascomycota</taxon>
        <taxon>Pezizomycotina</taxon>
        <taxon>Pezizomycetes</taxon>
        <taxon>Pezizales</taxon>
        <taxon>Ascodesmidaceae</taxon>
        <taxon>Ascodesmis</taxon>
    </lineage>
</organism>
<evidence type="ECO:0000313" key="2">
    <source>
        <dbReference type="EMBL" id="TGZ76818.1"/>
    </source>
</evidence>
<sequence length="752" mass="84827">MTYQAVRTRTRSHDRTLPRGNGDTAGRTKTKTRATADGETAGIAEGEEDTTTSTRRGEEEVAKTESDYEKKDDEYDKHAAAKRETGEPRRENKTTRTPERRAGQEDQTRPGQRAMDRHRSYHLYTMTGGEKAAEPQDYAIQSASHQDTRRHQHAYDPETPSSSTGYPYPVDPAAYSHTEYTHATTEEVNEVSYNHAPSLRTHGDLSTYYTGALDLVHTHSYPGVYQRGSSADYIHPQLGQGVHRTRGYPMSTTCEEKKQEGYGIYGGEKRGYDVHCYGEKDYDSYYAKDHNESDVYPNYGKCFDKNNHTPRYEQDNYVQHNAGNGPFLFKADSNADGLITHPHFTNESASYLKRKQTHNNQVVSDQPEGELSQRRGDGYQITGFNSLHSHNGYNDGPGDQDVKDDDHRDSYRWLDSVNQNDTENGNGERPPVASSNKQNLHEEYEPKCSYYDQHDDDGAGINGWSNNGKSANETRGRKYNRAAKPDTGVIEARLTGNVLLDDKDNRDGSEKDENGVNGDGDENNESDRIDKYDDNDYYGENDDNYEDEEYYSDEEGQNAGKEYENEHNENDQYNANDNDVDDEEDNLKSQDLRIRGNDNPYHYPPPQSSPPLSITDDDMKQDLATPAADQSIYGDSADSVDSPDHAGKAMKQQLELEKEAEPEDYLVLPRNDEGRLRYRTNGTGVRRGVVEGVVVGVKRVLLNWRIPASTYSCCCTLAPSRPSLLRKSHDFNCCDSGALEGCGAHSRDRYTE</sequence>
<feature type="region of interest" description="Disordered" evidence="1">
    <location>
        <begin position="1"/>
        <end position="118"/>
    </location>
</feature>
<feature type="compositionally biased region" description="Basic and acidic residues" evidence="1">
    <location>
        <begin position="146"/>
        <end position="156"/>
    </location>
</feature>
<dbReference type="Proteomes" id="UP000298138">
    <property type="component" value="Unassembled WGS sequence"/>
</dbReference>
<dbReference type="InParanoid" id="A0A4S2MQK9"/>
<feature type="compositionally biased region" description="Basic and acidic residues" evidence="1">
    <location>
        <begin position="55"/>
        <end position="118"/>
    </location>
</feature>
<feature type="compositionally biased region" description="Basic and acidic residues" evidence="1">
    <location>
        <begin position="400"/>
        <end position="412"/>
    </location>
</feature>
<evidence type="ECO:0000313" key="3">
    <source>
        <dbReference type="Proteomes" id="UP000298138"/>
    </source>
</evidence>
<feature type="region of interest" description="Disordered" evidence="1">
    <location>
        <begin position="593"/>
        <end position="663"/>
    </location>
</feature>
<feature type="compositionally biased region" description="Acidic residues" evidence="1">
    <location>
        <begin position="535"/>
        <end position="556"/>
    </location>
</feature>
<protein>
    <submittedName>
        <fullName evidence="2">Uncharacterized protein</fullName>
    </submittedName>
</protein>
<gene>
    <name evidence="2" type="ORF">EX30DRAFT_367104</name>
</gene>
<accession>A0A4S2MQK9</accession>
<feature type="region of interest" description="Disordered" evidence="1">
    <location>
        <begin position="357"/>
        <end position="439"/>
    </location>
</feature>
<feature type="compositionally biased region" description="Polar residues" evidence="1">
    <location>
        <begin position="382"/>
        <end position="392"/>
    </location>
</feature>
<feature type="compositionally biased region" description="Polar residues" evidence="1">
    <location>
        <begin position="463"/>
        <end position="473"/>
    </location>
</feature>
<feature type="compositionally biased region" description="Low complexity" evidence="1">
    <location>
        <begin position="22"/>
        <end position="38"/>
    </location>
</feature>
<dbReference type="EMBL" id="ML220165">
    <property type="protein sequence ID" value="TGZ76818.1"/>
    <property type="molecule type" value="Genomic_DNA"/>
</dbReference>
<feature type="compositionally biased region" description="Basic and acidic residues" evidence="1">
    <location>
        <begin position="500"/>
        <end position="514"/>
    </location>
</feature>
<evidence type="ECO:0000256" key="1">
    <source>
        <dbReference type="SAM" id="MobiDB-lite"/>
    </source>
</evidence>
<feature type="compositionally biased region" description="Basic and acidic residues" evidence="1">
    <location>
        <begin position="525"/>
        <end position="534"/>
    </location>
</feature>
<name>A0A4S2MQK9_9PEZI</name>